<evidence type="ECO:0000313" key="2">
    <source>
        <dbReference type="EMBL" id="GJS91745.1"/>
    </source>
</evidence>
<feature type="region of interest" description="Disordered" evidence="1">
    <location>
        <begin position="72"/>
        <end position="94"/>
    </location>
</feature>
<feature type="compositionally biased region" description="Basic and acidic residues" evidence="1">
    <location>
        <begin position="79"/>
        <end position="94"/>
    </location>
</feature>
<reference evidence="2" key="1">
    <citation type="journal article" date="2022" name="Int. J. Mol. Sci.">
        <title>Draft Genome of Tanacetum Coccineum: Genomic Comparison of Closely Related Tanacetum-Family Plants.</title>
        <authorList>
            <person name="Yamashiro T."/>
            <person name="Shiraishi A."/>
            <person name="Nakayama K."/>
            <person name="Satake H."/>
        </authorList>
    </citation>
    <scope>NUCLEOTIDE SEQUENCE</scope>
</reference>
<evidence type="ECO:0000256" key="1">
    <source>
        <dbReference type="SAM" id="MobiDB-lite"/>
    </source>
</evidence>
<accession>A0ABQ4ZP85</accession>
<reference evidence="2" key="2">
    <citation type="submission" date="2022-01" db="EMBL/GenBank/DDBJ databases">
        <authorList>
            <person name="Yamashiro T."/>
            <person name="Shiraishi A."/>
            <person name="Satake H."/>
            <person name="Nakayama K."/>
        </authorList>
    </citation>
    <scope>NUCLEOTIDE SEQUENCE</scope>
</reference>
<protein>
    <submittedName>
        <fullName evidence="2">Uncharacterized protein</fullName>
    </submittedName>
</protein>
<dbReference type="Proteomes" id="UP001151760">
    <property type="component" value="Unassembled WGS sequence"/>
</dbReference>
<name>A0ABQ4ZP85_9ASTR</name>
<proteinExistence type="predicted"/>
<evidence type="ECO:0000313" key="3">
    <source>
        <dbReference type="Proteomes" id="UP001151760"/>
    </source>
</evidence>
<dbReference type="EMBL" id="BQNB010011529">
    <property type="protein sequence ID" value="GJS91745.1"/>
    <property type="molecule type" value="Genomic_DNA"/>
</dbReference>
<comment type="caution">
    <text evidence="2">The sequence shown here is derived from an EMBL/GenBank/DDBJ whole genome shotgun (WGS) entry which is preliminary data.</text>
</comment>
<organism evidence="2 3">
    <name type="scientific">Tanacetum coccineum</name>
    <dbReference type="NCBI Taxonomy" id="301880"/>
    <lineage>
        <taxon>Eukaryota</taxon>
        <taxon>Viridiplantae</taxon>
        <taxon>Streptophyta</taxon>
        <taxon>Embryophyta</taxon>
        <taxon>Tracheophyta</taxon>
        <taxon>Spermatophyta</taxon>
        <taxon>Magnoliopsida</taxon>
        <taxon>eudicotyledons</taxon>
        <taxon>Gunneridae</taxon>
        <taxon>Pentapetalae</taxon>
        <taxon>asterids</taxon>
        <taxon>campanulids</taxon>
        <taxon>Asterales</taxon>
        <taxon>Asteraceae</taxon>
        <taxon>Asteroideae</taxon>
        <taxon>Anthemideae</taxon>
        <taxon>Anthemidinae</taxon>
        <taxon>Tanacetum</taxon>
    </lineage>
</organism>
<sequence>MLSSNNELLKELTASRTPEKVLVIEEARHPITKHINSVSLIRMEQEKSVGNDGVVGKNTIEPNNSNVVETLEEVDGDDEAKNRSNKESVRSTEKDLMGEKVRWGVKPTIYFP</sequence>
<keyword evidence="3" id="KW-1185">Reference proteome</keyword>
<gene>
    <name evidence="2" type="ORF">Tco_0774381</name>
</gene>